<dbReference type="AlphaFoldDB" id="A0AB39VBR4"/>
<accession>A0AB39VBR4</accession>
<name>A0AB39VBR4_9FUSO</name>
<dbReference type="RefSeq" id="WP_369713345.1">
    <property type="nucleotide sequence ID" value="NZ_CP165646.1"/>
</dbReference>
<organism evidence="1">
    <name type="scientific">Leptotrichia mesophila</name>
    <dbReference type="NCBI Taxonomy" id="3239303"/>
    <lineage>
        <taxon>Bacteria</taxon>
        <taxon>Fusobacteriati</taxon>
        <taxon>Fusobacteriota</taxon>
        <taxon>Fusobacteriia</taxon>
        <taxon>Fusobacteriales</taxon>
        <taxon>Leptotrichiaceae</taxon>
        <taxon>Leptotrichia</taxon>
    </lineage>
</organism>
<reference evidence="1" key="1">
    <citation type="submission" date="2024-07" db="EMBL/GenBank/DDBJ databases">
        <authorList>
            <person name="Li X.-J."/>
            <person name="Wang X."/>
        </authorList>
    </citation>
    <scope>NUCLEOTIDE SEQUENCE</scope>
    <source>
        <strain evidence="1">HSP-342</strain>
    </source>
</reference>
<gene>
    <name evidence="1" type="ORF">AB8B23_03075</name>
</gene>
<dbReference type="KEGG" id="lmes:AB8B23_03075"/>
<evidence type="ECO:0000313" key="1">
    <source>
        <dbReference type="EMBL" id="XDU65153.1"/>
    </source>
</evidence>
<proteinExistence type="predicted"/>
<protein>
    <submittedName>
        <fullName evidence="1">Uncharacterized protein</fullName>
    </submittedName>
</protein>
<dbReference type="EMBL" id="CP165646">
    <property type="protein sequence ID" value="XDU65153.1"/>
    <property type="molecule type" value="Genomic_DNA"/>
</dbReference>
<sequence>MKIPVFSAYLSNVYLVQNMQRLIDSTIKLTLWVILSYNIAWAYYERGIMSKKDLFKQYPPYFEGIYNKQVIISINYKDSYNGKIFYYKVFGIASNIEEAENDLFKKVSLLDTIMYLNGTLNKIDRLNHFEKKEISNIDIKILNNPADEIFVLSLEIENLRVLSSSKELQTAYNELFAKAVMYL</sequence>